<keyword evidence="2" id="KW-0539">Nucleus</keyword>
<dbReference type="InterPro" id="IPR050342">
    <property type="entry name" value="HMGB"/>
</dbReference>
<dbReference type="SUPFAM" id="SSF47095">
    <property type="entry name" value="HMG-box"/>
    <property type="match status" value="2"/>
</dbReference>
<evidence type="ECO:0000256" key="1">
    <source>
        <dbReference type="ARBA" id="ARBA00023125"/>
    </source>
</evidence>
<dbReference type="AlphaFoldDB" id="A0AA43TTC3"/>
<keyword evidence="1 2" id="KW-0238">DNA-binding</keyword>
<dbReference type="EMBL" id="JAPUFD010000012">
    <property type="protein sequence ID" value="MDI1490771.1"/>
    <property type="molecule type" value="Genomic_DNA"/>
</dbReference>
<evidence type="ECO:0000313" key="5">
    <source>
        <dbReference type="EMBL" id="MDI1490771.1"/>
    </source>
</evidence>
<proteinExistence type="predicted"/>
<dbReference type="PANTHER" id="PTHR48112">
    <property type="entry name" value="HIGH MOBILITY GROUP PROTEIN DSP1"/>
    <property type="match status" value="1"/>
</dbReference>
<dbReference type="Gene3D" id="1.10.30.10">
    <property type="entry name" value="High mobility group box domain"/>
    <property type="match status" value="2"/>
</dbReference>
<dbReference type="PROSITE" id="PS50118">
    <property type="entry name" value="HMG_BOX_2"/>
    <property type="match status" value="1"/>
</dbReference>
<dbReference type="Proteomes" id="UP001161017">
    <property type="component" value="Unassembled WGS sequence"/>
</dbReference>
<evidence type="ECO:0000259" key="4">
    <source>
        <dbReference type="PROSITE" id="PS50118"/>
    </source>
</evidence>
<dbReference type="InterPro" id="IPR036910">
    <property type="entry name" value="HMG_box_dom_sf"/>
</dbReference>
<evidence type="ECO:0000256" key="2">
    <source>
        <dbReference type="PROSITE-ProRule" id="PRU00267"/>
    </source>
</evidence>
<dbReference type="CDD" id="cd00084">
    <property type="entry name" value="HMG-box_SF"/>
    <property type="match status" value="1"/>
</dbReference>
<feature type="compositionally biased region" description="Low complexity" evidence="3">
    <location>
        <begin position="47"/>
        <end position="59"/>
    </location>
</feature>
<evidence type="ECO:0000313" key="6">
    <source>
        <dbReference type="Proteomes" id="UP001161017"/>
    </source>
</evidence>
<accession>A0AA43TTC3</accession>
<feature type="domain" description="HMG box" evidence="4">
    <location>
        <begin position="259"/>
        <end position="325"/>
    </location>
</feature>
<feature type="DNA-binding region" description="HMG box" evidence="2">
    <location>
        <begin position="259"/>
        <end position="325"/>
    </location>
</feature>
<feature type="compositionally biased region" description="Low complexity" evidence="3">
    <location>
        <begin position="72"/>
        <end position="81"/>
    </location>
</feature>
<gene>
    <name evidence="5" type="ORF">OHK93_001975</name>
</gene>
<dbReference type="GO" id="GO:0005634">
    <property type="term" value="C:nucleus"/>
    <property type="evidence" value="ECO:0007669"/>
    <property type="project" value="UniProtKB-UniRule"/>
</dbReference>
<dbReference type="InterPro" id="IPR009071">
    <property type="entry name" value="HMG_box_dom"/>
</dbReference>
<reference evidence="5" key="1">
    <citation type="journal article" date="2023" name="Genome Biol. Evol.">
        <title>First Whole Genome Sequence and Flow Cytometry Genome Size Data for the Lichen-Forming Fungus Ramalina farinacea (Ascomycota).</title>
        <authorList>
            <person name="Llewellyn T."/>
            <person name="Mian S."/>
            <person name="Hill R."/>
            <person name="Leitch I.J."/>
            <person name="Gaya E."/>
        </authorList>
    </citation>
    <scope>NUCLEOTIDE SEQUENCE</scope>
    <source>
        <strain evidence="5">LIQ254RAFAR</strain>
    </source>
</reference>
<dbReference type="Pfam" id="PF00505">
    <property type="entry name" value="HMG_box"/>
    <property type="match status" value="1"/>
</dbReference>
<sequence>MGALYNVLSSLSNTRNALNTLIATSTQHRTYTDRPVSRPKGHTGRLPASKKAPTTSATKAAKKPATKKTTPKKTPNATADATTKKKAAKPRIKAKPKKAKAKKKARAKAKPKKKPLTKEEKAEAKTKKAAQAKKTQLSDLKKKALLLPSRTEETAWNVFHTEQAKGKKVGQEGFSGLNKNISAAWKAIEPEQLEHYNHLANKNREANDLAYRQFVESYTPLQISEANKARLLLKRLLKQNGQKTFHLSRFQKIKDERLVKRPVNIFNAFCKDRHRSHDFKGIKVTVAAGLIGREWKALSAEDKKKYEDEAQQDRYRYTQELKTVYNKDPSPKKKAAA</sequence>
<evidence type="ECO:0000256" key="3">
    <source>
        <dbReference type="SAM" id="MobiDB-lite"/>
    </source>
</evidence>
<organism evidence="5 6">
    <name type="scientific">Ramalina farinacea</name>
    <dbReference type="NCBI Taxonomy" id="258253"/>
    <lineage>
        <taxon>Eukaryota</taxon>
        <taxon>Fungi</taxon>
        <taxon>Dikarya</taxon>
        <taxon>Ascomycota</taxon>
        <taxon>Pezizomycotina</taxon>
        <taxon>Lecanoromycetes</taxon>
        <taxon>OSLEUM clade</taxon>
        <taxon>Lecanoromycetidae</taxon>
        <taxon>Lecanorales</taxon>
        <taxon>Lecanorineae</taxon>
        <taxon>Ramalinaceae</taxon>
        <taxon>Ramalina</taxon>
    </lineage>
</organism>
<dbReference type="PANTHER" id="PTHR48112:SF22">
    <property type="entry name" value="MITOCHONDRIAL TRANSCRIPTION FACTOR A, ISOFORM B"/>
    <property type="match status" value="1"/>
</dbReference>
<feature type="compositionally biased region" description="Basic residues" evidence="3">
    <location>
        <begin position="84"/>
        <end position="115"/>
    </location>
</feature>
<feature type="compositionally biased region" description="Basic residues" evidence="3">
    <location>
        <begin position="60"/>
        <end position="71"/>
    </location>
</feature>
<feature type="compositionally biased region" description="Basic and acidic residues" evidence="3">
    <location>
        <begin position="116"/>
        <end position="126"/>
    </location>
</feature>
<dbReference type="SMART" id="SM00398">
    <property type="entry name" value="HMG"/>
    <property type="match status" value="2"/>
</dbReference>
<comment type="caution">
    <text evidence="5">The sequence shown here is derived from an EMBL/GenBank/DDBJ whole genome shotgun (WGS) entry which is preliminary data.</text>
</comment>
<dbReference type="GO" id="GO:0003677">
    <property type="term" value="F:DNA binding"/>
    <property type="evidence" value="ECO:0007669"/>
    <property type="project" value="UniProtKB-UniRule"/>
</dbReference>
<feature type="region of interest" description="Disordered" evidence="3">
    <location>
        <begin position="25"/>
        <end position="135"/>
    </location>
</feature>
<keyword evidence="6" id="KW-1185">Reference proteome</keyword>
<protein>
    <recommendedName>
        <fullName evidence="4">HMG box domain-containing protein</fullName>
    </recommendedName>
</protein>
<name>A0AA43TTC3_9LECA</name>